<proteinExistence type="predicted"/>
<dbReference type="EMBL" id="JAYGJQ010000001">
    <property type="protein sequence ID" value="MEA9354915.1"/>
    <property type="molecule type" value="Genomic_DNA"/>
</dbReference>
<dbReference type="Pfam" id="PF13884">
    <property type="entry name" value="Peptidase_S74"/>
    <property type="match status" value="1"/>
</dbReference>
<organism evidence="3 4">
    <name type="scientific">Bacteriovorax antarcticus</name>
    <dbReference type="NCBI Taxonomy" id="3088717"/>
    <lineage>
        <taxon>Bacteria</taxon>
        <taxon>Pseudomonadati</taxon>
        <taxon>Bdellovibrionota</taxon>
        <taxon>Bacteriovoracia</taxon>
        <taxon>Bacteriovoracales</taxon>
        <taxon>Bacteriovoracaceae</taxon>
        <taxon>Bacteriovorax</taxon>
    </lineage>
</organism>
<evidence type="ECO:0000313" key="4">
    <source>
        <dbReference type="Proteomes" id="UP001302274"/>
    </source>
</evidence>
<dbReference type="InterPro" id="IPR036388">
    <property type="entry name" value="WH-like_DNA-bd_sf"/>
</dbReference>
<dbReference type="RefSeq" id="WP_323574408.1">
    <property type="nucleotide sequence ID" value="NZ_JAYGJQ010000001.1"/>
</dbReference>
<feature type="domain" description="Peptidase S74" evidence="2">
    <location>
        <begin position="700"/>
        <end position="788"/>
    </location>
</feature>
<evidence type="ECO:0000259" key="2">
    <source>
        <dbReference type="PROSITE" id="PS51688"/>
    </source>
</evidence>
<dbReference type="PROSITE" id="PS51688">
    <property type="entry name" value="ICA"/>
    <property type="match status" value="1"/>
</dbReference>
<keyword evidence="1" id="KW-0175">Coiled coil</keyword>
<keyword evidence="4" id="KW-1185">Reference proteome</keyword>
<feature type="coiled-coil region" evidence="1">
    <location>
        <begin position="788"/>
        <end position="829"/>
    </location>
</feature>
<accession>A0ABU5VTD3</accession>
<gene>
    <name evidence="3" type="ORF">SHI21_01795</name>
</gene>
<dbReference type="Gene3D" id="1.10.10.10">
    <property type="entry name" value="Winged helix-like DNA-binding domain superfamily/Winged helix DNA-binding domain"/>
    <property type="match status" value="1"/>
</dbReference>
<reference evidence="3 4" key="1">
    <citation type="submission" date="2023-11" db="EMBL/GenBank/DDBJ databases">
        <title>A Novel Polar Bacteriovorax (B. antarcticus) Isolated from the Biocrust in Antarctica.</title>
        <authorList>
            <person name="Mun W."/>
            <person name="Choi S.Y."/>
            <person name="Mitchell R.J."/>
        </authorList>
    </citation>
    <scope>NUCLEOTIDE SEQUENCE [LARGE SCALE GENOMIC DNA]</scope>
    <source>
        <strain evidence="3 4">PP10</strain>
    </source>
</reference>
<sequence>MFGCIVDKGAVSISGKKKATTTTSRINSASISSVQIINNQLVITGTGLTAVTNIKVSGNSLNKDFNIESQSGTQIIANSLSVFSFDVSKVFNLILSDANASATFPIDFSICNSTLNGKSFNCSITAMDKDVLSYDAVSGTWKPRAATGTNYLGAFNASANPPAPTPSPFPASGSYYIVSADGMIGATSFVTGDWLISNGTAWQKIGNSTLVTSVFSRTGNIVAQEGDYDLDKLTDVDLSVAPISGKVLKFNGTHWVAADDLSAGGAGSVVTASIADSAVTDAKIVTIAASKITGTINSTQILDGTIVNADINAAAAIDYSKLNIPAAAIPYAKLNIANGDIPYAKLNIANGEIPAAKISGLPAATDILTTSIINSDTTHAPDADSVFDALLTKLNLIGGGTISLGTINGIPTPSFGDDVANKSYVDTQIPSVIADSPGISVWVPANSIFAMKVCPGTWTDVGVTGAGPNSATCDGVTCRVCQSPATKGLMPASSVVLMESCPYGWAPLGIVIGPGSAGLNYTYQSCQSPGTDSKIPQNAKVIMKTCPTGWSDLAMSGGPLAATCSGTSCHVCETPGNNTTARGMVGGAGGVTGTGGEIFIKAGAGGTTSGPGGDVNITSGATTEGVAAGAINLTGGIGAGAANGGSIKLSAGTASGTGALGTILLNPTNAGFVGIGTLTPAYTLDVVGGVNASSGYTSVSDRRLKKNIVTIDDALIKVLGLRGVEFDWKKNDEHEIGLIAQEVEAIVPTFVKTGTNGFKAVKYSNIVALLIEAMKTEHKQVQKNLSMMNTMQTTLEEHSREIASLEEENVHLKKENADIKIRLSRLEKVILQMKH</sequence>
<dbReference type="Proteomes" id="UP001302274">
    <property type="component" value="Unassembled WGS sequence"/>
</dbReference>
<comment type="caution">
    <text evidence="3">The sequence shown here is derived from an EMBL/GenBank/DDBJ whole genome shotgun (WGS) entry which is preliminary data.</text>
</comment>
<evidence type="ECO:0000313" key="3">
    <source>
        <dbReference type="EMBL" id="MEA9354915.1"/>
    </source>
</evidence>
<evidence type="ECO:0000256" key="1">
    <source>
        <dbReference type="SAM" id="Coils"/>
    </source>
</evidence>
<protein>
    <submittedName>
        <fullName evidence="3">Tail fiber domain-containing protein</fullName>
    </submittedName>
</protein>
<name>A0ABU5VTD3_9BACT</name>
<dbReference type="InterPro" id="IPR030392">
    <property type="entry name" value="S74_ICA"/>
</dbReference>